<keyword evidence="4" id="KW-1185">Reference proteome</keyword>
<dbReference type="PROSITE" id="PS51419">
    <property type="entry name" value="RAB"/>
    <property type="match status" value="1"/>
</dbReference>
<keyword evidence="2" id="KW-0547">Nucleotide-binding</keyword>
<dbReference type="Proteomes" id="UP001626550">
    <property type="component" value="Unassembled WGS sequence"/>
</dbReference>
<name>A0ABD2Q5Y3_9PLAT</name>
<proteinExistence type="inferred from homology"/>
<dbReference type="PRINTS" id="PR00449">
    <property type="entry name" value="RASTRNSFRMNG"/>
</dbReference>
<reference evidence="3 4" key="1">
    <citation type="submission" date="2024-11" db="EMBL/GenBank/DDBJ databases">
        <title>Adaptive evolution of stress response genes in parasites aligns with host niche diversity.</title>
        <authorList>
            <person name="Hahn C."/>
            <person name="Resl P."/>
        </authorList>
    </citation>
    <scope>NUCLEOTIDE SEQUENCE [LARGE SCALE GENOMIC DNA]</scope>
    <source>
        <strain evidence="3">EGGRZ-B1_66</strain>
        <tissue evidence="3">Body</tissue>
    </source>
</reference>
<evidence type="ECO:0000256" key="1">
    <source>
        <dbReference type="ARBA" id="ARBA00006270"/>
    </source>
</evidence>
<dbReference type="SMART" id="SM00173">
    <property type="entry name" value="RAS"/>
    <property type="match status" value="1"/>
</dbReference>
<dbReference type="GO" id="GO:0000166">
    <property type="term" value="F:nucleotide binding"/>
    <property type="evidence" value="ECO:0007669"/>
    <property type="project" value="UniProtKB-KW"/>
</dbReference>
<dbReference type="InterPro" id="IPR027417">
    <property type="entry name" value="P-loop_NTPase"/>
</dbReference>
<dbReference type="EMBL" id="JBJKFK010000943">
    <property type="protein sequence ID" value="KAL3314632.1"/>
    <property type="molecule type" value="Genomic_DNA"/>
</dbReference>
<protein>
    <submittedName>
        <fullName evidence="3">Ras- protein Rab-5C</fullName>
    </submittedName>
</protein>
<evidence type="ECO:0000256" key="2">
    <source>
        <dbReference type="ARBA" id="ARBA00022741"/>
    </source>
</evidence>
<dbReference type="PANTHER" id="PTHR47978">
    <property type="match status" value="1"/>
</dbReference>
<dbReference type="SMART" id="SM00175">
    <property type="entry name" value="RAB"/>
    <property type="match status" value="1"/>
</dbReference>
<dbReference type="SUPFAM" id="SSF52540">
    <property type="entry name" value="P-loop containing nucleoside triphosphate hydrolases"/>
    <property type="match status" value="1"/>
</dbReference>
<organism evidence="3 4">
    <name type="scientific">Cichlidogyrus casuarinus</name>
    <dbReference type="NCBI Taxonomy" id="1844966"/>
    <lineage>
        <taxon>Eukaryota</taxon>
        <taxon>Metazoa</taxon>
        <taxon>Spiralia</taxon>
        <taxon>Lophotrochozoa</taxon>
        <taxon>Platyhelminthes</taxon>
        <taxon>Monogenea</taxon>
        <taxon>Monopisthocotylea</taxon>
        <taxon>Dactylogyridea</taxon>
        <taxon>Ancyrocephalidae</taxon>
        <taxon>Cichlidogyrus</taxon>
    </lineage>
</organism>
<dbReference type="AlphaFoldDB" id="A0ABD2Q5Y3"/>
<dbReference type="Pfam" id="PF00071">
    <property type="entry name" value="Ras"/>
    <property type="match status" value="1"/>
</dbReference>
<evidence type="ECO:0000313" key="3">
    <source>
        <dbReference type="EMBL" id="KAL3314632.1"/>
    </source>
</evidence>
<comment type="caution">
    <text evidence="3">The sequence shown here is derived from an EMBL/GenBank/DDBJ whole genome shotgun (WGS) entry which is preliminary data.</text>
</comment>
<gene>
    <name evidence="3" type="primary">RAB5C</name>
    <name evidence="3" type="ORF">Ciccas_006745</name>
</gene>
<dbReference type="Gene3D" id="3.40.50.300">
    <property type="entry name" value="P-loop containing nucleotide triphosphate hydrolases"/>
    <property type="match status" value="1"/>
</dbReference>
<dbReference type="InterPro" id="IPR001806">
    <property type="entry name" value="Small_GTPase"/>
</dbReference>
<dbReference type="PROSITE" id="PS51421">
    <property type="entry name" value="RAS"/>
    <property type="match status" value="1"/>
</dbReference>
<evidence type="ECO:0000313" key="4">
    <source>
        <dbReference type="Proteomes" id="UP001626550"/>
    </source>
</evidence>
<accession>A0ABD2Q5Y3</accession>
<sequence>MYYRGAQAAIVVYDISSANSFGRAQNWVKELKHQFSPDSKIVIALAGNKEDKKNERVISYEDGQMYATQEGLLFLETSAKNHHNINELFQMIAKSIPKNDTMPHGNAQSGGVTFGTSGNAADSNGLLSGCCK</sequence>
<comment type="similarity">
    <text evidence="1">Belongs to the small GTPase superfamily. Rab family.</text>
</comment>